<sequence length="120" mass="13772">MFVLGLSSLTLNNTMLNINQDNPPSFKGDHHEDADNGLCTEYPGAACMQGYGKTALDLFDEDWFPDQRRHNLFYPWALKVEWELAQYLLKSPLSLADINEFLKLELVVKMNLSFKTSKEL</sequence>
<dbReference type="EMBL" id="ML769412">
    <property type="protein sequence ID" value="KAE9405063.1"/>
    <property type="molecule type" value="Genomic_DNA"/>
</dbReference>
<dbReference type="AlphaFoldDB" id="A0A6A4I573"/>
<proteinExistence type="predicted"/>
<name>A0A6A4I573_9AGAR</name>
<accession>A0A6A4I573</accession>
<evidence type="ECO:0000313" key="1">
    <source>
        <dbReference type="EMBL" id="KAE9405063.1"/>
    </source>
</evidence>
<organism evidence="1 2">
    <name type="scientific">Gymnopus androsaceus JB14</name>
    <dbReference type="NCBI Taxonomy" id="1447944"/>
    <lineage>
        <taxon>Eukaryota</taxon>
        <taxon>Fungi</taxon>
        <taxon>Dikarya</taxon>
        <taxon>Basidiomycota</taxon>
        <taxon>Agaricomycotina</taxon>
        <taxon>Agaricomycetes</taxon>
        <taxon>Agaricomycetidae</taxon>
        <taxon>Agaricales</taxon>
        <taxon>Marasmiineae</taxon>
        <taxon>Omphalotaceae</taxon>
        <taxon>Gymnopus</taxon>
    </lineage>
</organism>
<reference evidence="1" key="1">
    <citation type="journal article" date="2019" name="Environ. Microbiol.">
        <title>Fungal ecological strategies reflected in gene transcription - a case study of two litter decomposers.</title>
        <authorList>
            <person name="Barbi F."/>
            <person name="Kohler A."/>
            <person name="Barry K."/>
            <person name="Baskaran P."/>
            <person name="Daum C."/>
            <person name="Fauchery L."/>
            <person name="Ihrmark K."/>
            <person name="Kuo A."/>
            <person name="LaButti K."/>
            <person name="Lipzen A."/>
            <person name="Morin E."/>
            <person name="Grigoriev I.V."/>
            <person name="Henrissat B."/>
            <person name="Lindahl B."/>
            <person name="Martin F."/>
        </authorList>
    </citation>
    <scope>NUCLEOTIDE SEQUENCE</scope>
    <source>
        <strain evidence="1">JB14</strain>
    </source>
</reference>
<evidence type="ECO:0000313" key="2">
    <source>
        <dbReference type="Proteomes" id="UP000799118"/>
    </source>
</evidence>
<keyword evidence="2" id="KW-1185">Reference proteome</keyword>
<gene>
    <name evidence="1" type="ORF">BT96DRAFT_988891</name>
</gene>
<dbReference type="OrthoDB" id="3232986at2759"/>
<dbReference type="Proteomes" id="UP000799118">
    <property type="component" value="Unassembled WGS sequence"/>
</dbReference>
<protein>
    <submittedName>
        <fullName evidence="1">Uncharacterized protein</fullName>
    </submittedName>
</protein>